<feature type="domain" description="Carbamoyltransferase C-terminal" evidence="3">
    <location>
        <begin position="429"/>
        <end position="601"/>
    </location>
</feature>
<dbReference type="InterPro" id="IPR031730">
    <property type="entry name" value="Carbam_trans_C"/>
</dbReference>
<dbReference type="Pfam" id="PF02543">
    <property type="entry name" value="Carbam_trans_N"/>
    <property type="match status" value="1"/>
</dbReference>
<dbReference type="AlphaFoldDB" id="A0A649UQ86"/>
<dbReference type="SUPFAM" id="SSF53067">
    <property type="entry name" value="Actin-like ATPase domain"/>
    <property type="match status" value="1"/>
</dbReference>
<organism evidence="4">
    <name type="scientific">Amycolatopsis sp. CP2808</name>
    <dbReference type="NCBI Taxonomy" id="411144"/>
    <lineage>
        <taxon>Bacteria</taxon>
        <taxon>Bacillati</taxon>
        <taxon>Actinomycetota</taxon>
        <taxon>Actinomycetes</taxon>
        <taxon>Pseudonocardiales</taxon>
        <taxon>Pseudonocardiaceae</taxon>
        <taxon>Amycolatopsis</taxon>
    </lineage>
</organism>
<dbReference type="CDD" id="cd24099">
    <property type="entry name" value="ASKHA_NBD_NovN-like_N"/>
    <property type="match status" value="1"/>
</dbReference>
<dbReference type="PANTHER" id="PTHR34847">
    <property type="entry name" value="NODULATION PROTEIN U"/>
    <property type="match status" value="1"/>
</dbReference>
<evidence type="ECO:0000259" key="2">
    <source>
        <dbReference type="Pfam" id="PF02543"/>
    </source>
</evidence>
<dbReference type="Pfam" id="PF16861">
    <property type="entry name" value="Carbam_trans_C"/>
    <property type="match status" value="1"/>
</dbReference>
<dbReference type="Gene3D" id="3.30.420.40">
    <property type="match status" value="2"/>
</dbReference>
<dbReference type="InterPro" id="IPR038152">
    <property type="entry name" value="Carbam_trans_C_sf"/>
</dbReference>
<evidence type="ECO:0000259" key="3">
    <source>
        <dbReference type="Pfam" id="PF16861"/>
    </source>
</evidence>
<dbReference type="InterPro" id="IPR043129">
    <property type="entry name" value="ATPase_NBD"/>
</dbReference>
<protein>
    <submittedName>
        <fullName evidence="4">Carbamoyltransferase</fullName>
    </submittedName>
</protein>
<evidence type="ECO:0000313" key="4">
    <source>
        <dbReference type="EMBL" id="QGJ79652.1"/>
    </source>
</evidence>
<dbReference type="EMBL" id="MK934297">
    <property type="protein sequence ID" value="QGJ79652.1"/>
    <property type="molecule type" value="Genomic_DNA"/>
</dbReference>
<keyword evidence="4" id="KW-0808">Transferase</keyword>
<dbReference type="GO" id="GO:0016740">
    <property type="term" value="F:transferase activity"/>
    <property type="evidence" value="ECO:0007669"/>
    <property type="project" value="UniProtKB-KW"/>
</dbReference>
<dbReference type="PANTHER" id="PTHR34847:SF1">
    <property type="entry name" value="NODULATION PROTEIN U"/>
    <property type="match status" value="1"/>
</dbReference>
<dbReference type="InterPro" id="IPR051338">
    <property type="entry name" value="NodU/CmcH_Carbamoyltrnsfr"/>
</dbReference>
<feature type="domain" description="Carbamoyltransferase" evidence="2">
    <location>
        <begin position="57"/>
        <end position="375"/>
    </location>
</feature>
<gene>
    <name evidence="4" type="primary">acm21a</name>
</gene>
<dbReference type="InterPro" id="IPR003696">
    <property type="entry name" value="Carbtransf_dom"/>
</dbReference>
<evidence type="ECO:0000256" key="1">
    <source>
        <dbReference type="ARBA" id="ARBA00006129"/>
    </source>
</evidence>
<name>A0A649UQ86_9PSEU</name>
<sequence length="698" mass="77297">MGGQWNPGTPGPDRALARLAPAVPIDTDWSGETMLVLGLNGNFSAGNTDLVDGMLEFFCHDSSASLVRDGVLIAAVEEERLNRIKKTTKFPVNAIRACLERANVRVDEIDAVGYYFPEDHMDMVLNQLYTEHRETPTRYTRELIKDWLSRELDWDLPDDKLFYSPHHTAHALSTYRHSGMTEALVVIMDGMGEESSGTVYRAEDGDLRTLTSYPIPKSLGSLYLDATRQLGYKFGDEYKVMGLAPYGDPGTYREIFESLYTLKDKGDYELAPGAFGLNNLGPALFGNGLLPRRKGEEFTQQHMDIAAGIQEAVETIVLHVLTYWAELTGLRRLAFGGGVAHNSSLNGVILRSGLFDEVFIHPASHDSGAGEGSALAAQERLGATHTTPRLRAADLGPELGTPQHIESTLHAWSSWVDVEEPDDIVERAAQLLADGAVLGWAQGGSEFGPRALGNRSIIADPRPKTNQTRINAMVKKRESFRPFAPVTTPEAANTYFEIPTTQGNHDFMSFVLNVHPEKQQELGAVTHIDGTARLQIIDPNTNPRFHHLVTTFGEKTGTPVLLNTSFNNNAEPIIQTVQDALTCYLTTELDHLIIENHLITRKPDWRSRLGQAVLHFRPTTRLTRLVRSGPQGEPVTGSEIRLDYSTGPRADVSPRLYAVLKQVDGPTPLSELGLTQDLHAELYTLWQERFFTLTPIGR</sequence>
<proteinExistence type="inferred from homology"/>
<reference evidence="4" key="1">
    <citation type="submission" date="2019-05" db="EMBL/GenBank/DDBJ databases">
        <title>The biosynthetic gene clusters of the bacterial maytansinoids are dispersing through reshuffling.</title>
        <authorList>
            <person name="Li X."/>
            <person name="Wu X."/>
            <person name="Wang H."/>
            <person name="Lu C."/>
            <person name="Bai L."/>
            <person name="Shen Y."/>
        </authorList>
    </citation>
    <scope>NUCLEOTIDE SEQUENCE</scope>
    <source>
        <strain evidence="4">CP2808</strain>
    </source>
</reference>
<accession>A0A649UQ86</accession>
<dbReference type="Gene3D" id="3.90.870.20">
    <property type="entry name" value="Carbamoyltransferase, C-terminal domain"/>
    <property type="match status" value="1"/>
</dbReference>
<comment type="similarity">
    <text evidence="1">Belongs to the NodU/CmcH family.</text>
</comment>